<feature type="signal peptide" evidence="1">
    <location>
        <begin position="1"/>
        <end position="31"/>
    </location>
</feature>
<sequence length="220" mass="24081">MSMTQHRIPRRRNRRLRLTLVLLLSVTTLLGATVATSQAQPALAGHDGLIEFAPDSADLATPAGRIVWDLTTDRHDRAAEHLPAGFAAEFGYRPEVDRGYPINPGGGCSSPVPLPDRFEILCRTHDFGYDVLRFADRSGMRLGGWARLRLDRMLVERMHASCTSPICHIAATAADLGLRLNTWRQFDGPPGSPESAAEIMSSGLGRGWAAFVDRGAEQPR</sequence>
<proteinExistence type="predicted"/>
<dbReference type="EMBL" id="JAZDUE010000014">
    <property type="protein sequence ID" value="MEE4024751.1"/>
    <property type="molecule type" value="Genomic_DNA"/>
</dbReference>
<protein>
    <recommendedName>
        <fullName evidence="4">Phospholipase A2</fullName>
    </recommendedName>
</protein>
<comment type="caution">
    <text evidence="2">The sequence shown here is derived from an EMBL/GenBank/DDBJ whole genome shotgun (WGS) entry which is preliminary data.</text>
</comment>
<evidence type="ECO:0000256" key="1">
    <source>
        <dbReference type="SAM" id="SignalP"/>
    </source>
</evidence>
<dbReference type="SUPFAM" id="SSF48619">
    <property type="entry name" value="Phospholipase A2, PLA2"/>
    <property type="match status" value="1"/>
</dbReference>
<organism evidence="2 3">
    <name type="scientific">Gordonia prachuapensis</name>
    <dbReference type="NCBI Taxonomy" id="3115651"/>
    <lineage>
        <taxon>Bacteria</taxon>
        <taxon>Bacillati</taxon>
        <taxon>Actinomycetota</taxon>
        <taxon>Actinomycetes</taxon>
        <taxon>Mycobacteriales</taxon>
        <taxon>Gordoniaceae</taxon>
        <taxon>Gordonia</taxon>
    </lineage>
</organism>
<evidence type="ECO:0000313" key="2">
    <source>
        <dbReference type="EMBL" id="MEE4024751.1"/>
    </source>
</evidence>
<feature type="chain" id="PRO_5045530482" description="Phospholipase A2" evidence="1">
    <location>
        <begin position="32"/>
        <end position="220"/>
    </location>
</feature>
<dbReference type="Gene3D" id="1.20.90.10">
    <property type="entry name" value="Phospholipase A2 domain"/>
    <property type="match status" value="1"/>
</dbReference>
<reference evidence="2 3" key="1">
    <citation type="submission" date="2024-01" db="EMBL/GenBank/DDBJ databases">
        <title>Draft genome sequence of Gordonia sp. PKS22-38.</title>
        <authorList>
            <person name="Suphannarot A."/>
            <person name="Mingma R."/>
        </authorList>
    </citation>
    <scope>NUCLEOTIDE SEQUENCE [LARGE SCALE GENOMIC DNA]</scope>
    <source>
        <strain evidence="2 3">PKS22-38</strain>
    </source>
</reference>
<accession>A0ABU7MXT8</accession>
<dbReference type="Proteomes" id="UP001335729">
    <property type="component" value="Unassembled WGS sequence"/>
</dbReference>
<keyword evidence="3" id="KW-1185">Reference proteome</keyword>
<keyword evidence="1" id="KW-0732">Signal</keyword>
<gene>
    <name evidence="2" type="ORF">V1Y59_16830</name>
</gene>
<dbReference type="InterPro" id="IPR036444">
    <property type="entry name" value="PLipase_A2_dom_sf"/>
</dbReference>
<evidence type="ECO:0000313" key="3">
    <source>
        <dbReference type="Proteomes" id="UP001335729"/>
    </source>
</evidence>
<evidence type="ECO:0008006" key="4">
    <source>
        <dbReference type="Google" id="ProtNLM"/>
    </source>
</evidence>
<name>A0ABU7MXT8_9ACTN</name>